<keyword evidence="4" id="KW-1185">Reference proteome</keyword>
<reference evidence="3 4" key="1">
    <citation type="submission" date="2019-02" db="EMBL/GenBank/DDBJ databases">
        <title>Deep-cultivation of Planctomycetes and their phenomic and genomic characterization uncovers novel biology.</title>
        <authorList>
            <person name="Wiegand S."/>
            <person name="Jogler M."/>
            <person name="Boedeker C."/>
            <person name="Pinto D."/>
            <person name="Vollmers J."/>
            <person name="Rivas-Marin E."/>
            <person name="Kohn T."/>
            <person name="Peeters S.H."/>
            <person name="Heuer A."/>
            <person name="Rast P."/>
            <person name="Oberbeckmann S."/>
            <person name="Bunk B."/>
            <person name="Jeske O."/>
            <person name="Meyerdierks A."/>
            <person name="Storesund J.E."/>
            <person name="Kallscheuer N."/>
            <person name="Luecker S."/>
            <person name="Lage O.M."/>
            <person name="Pohl T."/>
            <person name="Merkel B.J."/>
            <person name="Hornburger P."/>
            <person name="Mueller R.-W."/>
            <person name="Bruemmer F."/>
            <person name="Labrenz M."/>
            <person name="Spormann A.M."/>
            <person name="Op Den Camp H."/>
            <person name="Overmann J."/>
            <person name="Amann R."/>
            <person name="Jetten M.S.M."/>
            <person name="Mascher T."/>
            <person name="Medema M.H."/>
            <person name="Devos D.P."/>
            <person name="Kaster A.-K."/>
            <person name="Ovreas L."/>
            <person name="Rohde M."/>
            <person name="Galperin M.Y."/>
            <person name="Jogler C."/>
        </authorList>
    </citation>
    <scope>NUCLEOTIDE SEQUENCE [LARGE SCALE GENOMIC DNA]</scope>
    <source>
        <strain evidence="3 4">Pla100</strain>
    </source>
</reference>
<keyword evidence="2" id="KW-0732">Signal</keyword>
<proteinExistence type="predicted"/>
<dbReference type="AlphaFoldDB" id="A0A5C5ZYR3"/>
<evidence type="ECO:0000256" key="1">
    <source>
        <dbReference type="SAM" id="MobiDB-lite"/>
    </source>
</evidence>
<organism evidence="3 4">
    <name type="scientific">Neorhodopirellula pilleata</name>
    <dbReference type="NCBI Taxonomy" id="2714738"/>
    <lineage>
        <taxon>Bacteria</taxon>
        <taxon>Pseudomonadati</taxon>
        <taxon>Planctomycetota</taxon>
        <taxon>Planctomycetia</taxon>
        <taxon>Pirellulales</taxon>
        <taxon>Pirellulaceae</taxon>
        <taxon>Neorhodopirellula</taxon>
    </lineage>
</organism>
<gene>
    <name evidence="3" type="ORF">Pla100_47870</name>
</gene>
<evidence type="ECO:0000313" key="4">
    <source>
        <dbReference type="Proteomes" id="UP000316213"/>
    </source>
</evidence>
<evidence type="ECO:0000313" key="3">
    <source>
        <dbReference type="EMBL" id="TWT92250.1"/>
    </source>
</evidence>
<feature type="chain" id="PRO_5022914645" evidence="2">
    <location>
        <begin position="37"/>
        <end position="586"/>
    </location>
</feature>
<dbReference type="InterPro" id="IPR011446">
    <property type="entry name" value="BBP7"/>
</dbReference>
<name>A0A5C5ZYR3_9BACT</name>
<dbReference type="EMBL" id="SJPM01000012">
    <property type="protein sequence ID" value="TWT92250.1"/>
    <property type="molecule type" value="Genomic_DNA"/>
</dbReference>
<dbReference type="Pfam" id="PF07585">
    <property type="entry name" value="BBP7"/>
    <property type="match status" value="1"/>
</dbReference>
<comment type="caution">
    <text evidence="3">The sequence shown here is derived from an EMBL/GenBank/DDBJ whole genome shotgun (WGS) entry which is preliminary data.</text>
</comment>
<feature type="region of interest" description="Disordered" evidence="1">
    <location>
        <begin position="43"/>
        <end position="87"/>
    </location>
</feature>
<protein>
    <submittedName>
        <fullName evidence="3">Uncharacterized protein</fullName>
    </submittedName>
</protein>
<sequence precursor="true">MKPVMNTTSNLSRRNVIWLTIAVFAISAASSVNVHAQVRTKKPDRGVYQPGGSTLYPKPDSTKTIGGQPVSQPSSSDPEDDRGRTPAVIKPIRIEPLRVDSPKLHELEDPRSVQLESVNEIQRVSYAEPSATRPTAPIGRAISTNRTAATNRVASTNRTWIPRHDDRHVPMGDETLIQHETILSGESWVDEEPYPIHGDHFGGCGSCDGGCDGYGCDGYPYDGFGHHGYGHHSNGSLCLDPCRWFGSLELLLLWREGDRIPPLVTTSPGNTPIATAGRLPAATILAGGENIFDEITAGGRLTIGTWIDSCHNRSIVGRLWTATEEDYSFGRRESINSGNILAIPTTTGGTPNAVIVAFPNTAENAGRFGSVNVSASSNVYGADVSVRQFWTGGLGTTYDVLYGYQFMRLDEDLSLQTSSTITQQQLPLEVGNNLTSLDEFDTRNEFHGGQFGLAGRYREGCWSFDFLAKVGFGQLTREVERRGRTIITTDTPPPGDTPTGILVTDDNRGLINDSTFGWVPELDVSVGWHKYPRFDVTFGYNLIALTDAVRLSGVMDPDNTTDTPQAGIRGDTFYLQGIHFGIRHVY</sequence>
<feature type="signal peptide" evidence="2">
    <location>
        <begin position="1"/>
        <end position="36"/>
    </location>
</feature>
<dbReference type="Proteomes" id="UP000316213">
    <property type="component" value="Unassembled WGS sequence"/>
</dbReference>
<evidence type="ECO:0000256" key="2">
    <source>
        <dbReference type="SAM" id="SignalP"/>
    </source>
</evidence>
<feature type="compositionally biased region" description="Polar residues" evidence="1">
    <location>
        <begin position="62"/>
        <end position="76"/>
    </location>
</feature>
<accession>A0A5C5ZYR3</accession>